<dbReference type="GeneID" id="20675060"/>
<feature type="compositionally biased region" description="Low complexity" evidence="5">
    <location>
        <begin position="279"/>
        <end position="297"/>
    </location>
</feature>
<dbReference type="eggNOG" id="ENOG502SDYH">
    <property type="taxonomic scope" value="Eukaryota"/>
</dbReference>
<dbReference type="HOGENOM" id="CLU_053888_2_0_1"/>
<feature type="signal peptide" evidence="7">
    <location>
        <begin position="1"/>
        <end position="25"/>
    </location>
</feature>
<evidence type="ECO:0000256" key="6">
    <source>
        <dbReference type="SAM" id="Phobius"/>
    </source>
</evidence>
<sequence length="322" mass="33427">MILPRAASVLSALALPLLFASVTDAQLSAPACDPGWEWASNSLNQNPCLVTAYLEGVCNGGQFSIPALSPDHHYIGPNGPDNGDLCKCNTVAYSLISACDACQGSIWTEWSEWSANCTSVSPPGTFPEVIPSGTRVPGWAYLDVIQQDIWNNVTAFNNRSLPESTSTGGPTTINPSATTSSIPVTSATSSRSSTASSVPQNNSKSSSHAGAIAGGVVGGVVGVAAVGALIAWFILNRRRTHVPPSATYVGGPPPMGQYDGVPTPFTPGSNATPKKYYDPSDPSTFPTSPSSPTIHTTNNTYSSIGVNGLQPNRNQYSGLPEV</sequence>
<protein>
    <recommendedName>
        <fullName evidence="10">Transmembrane protein</fullName>
    </recommendedName>
</protein>
<keyword evidence="4 6" id="KW-0472">Membrane</keyword>
<dbReference type="InterPro" id="IPR051694">
    <property type="entry name" value="Immunoregulatory_rcpt-like"/>
</dbReference>
<feature type="region of interest" description="Disordered" evidence="5">
    <location>
        <begin position="159"/>
        <end position="207"/>
    </location>
</feature>
<feature type="chain" id="PRO_5004844358" description="Transmembrane protein" evidence="7">
    <location>
        <begin position="26"/>
        <end position="322"/>
    </location>
</feature>
<feature type="transmembrane region" description="Helical" evidence="6">
    <location>
        <begin position="209"/>
        <end position="235"/>
    </location>
</feature>
<keyword evidence="7" id="KW-0732">Signal</keyword>
<evidence type="ECO:0000256" key="4">
    <source>
        <dbReference type="ARBA" id="ARBA00023136"/>
    </source>
</evidence>
<organism evidence="8 9">
    <name type="scientific">Heterobasidion irregulare (strain TC 32-1)</name>
    <dbReference type="NCBI Taxonomy" id="747525"/>
    <lineage>
        <taxon>Eukaryota</taxon>
        <taxon>Fungi</taxon>
        <taxon>Dikarya</taxon>
        <taxon>Basidiomycota</taxon>
        <taxon>Agaricomycotina</taxon>
        <taxon>Agaricomycetes</taxon>
        <taxon>Russulales</taxon>
        <taxon>Bondarzewiaceae</taxon>
        <taxon>Heterobasidion</taxon>
        <taxon>Heterobasidion annosum species complex</taxon>
    </lineage>
</organism>
<name>W4KM10_HETIT</name>
<evidence type="ECO:0000313" key="8">
    <source>
        <dbReference type="EMBL" id="ETW86096.1"/>
    </source>
</evidence>
<evidence type="ECO:0000256" key="7">
    <source>
        <dbReference type="SAM" id="SignalP"/>
    </source>
</evidence>
<reference evidence="8 9" key="1">
    <citation type="journal article" date="2012" name="New Phytol.">
        <title>Insight into trade-off between wood decay and parasitism from the genome of a fungal forest pathogen.</title>
        <authorList>
            <person name="Olson A."/>
            <person name="Aerts A."/>
            <person name="Asiegbu F."/>
            <person name="Belbahri L."/>
            <person name="Bouzid O."/>
            <person name="Broberg A."/>
            <person name="Canback B."/>
            <person name="Coutinho P.M."/>
            <person name="Cullen D."/>
            <person name="Dalman K."/>
            <person name="Deflorio G."/>
            <person name="van Diepen L.T."/>
            <person name="Dunand C."/>
            <person name="Duplessis S."/>
            <person name="Durling M."/>
            <person name="Gonthier P."/>
            <person name="Grimwood J."/>
            <person name="Fossdal C.G."/>
            <person name="Hansson D."/>
            <person name="Henrissat B."/>
            <person name="Hietala A."/>
            <person name="Himmelstrand K."/>
            <person name="Hoffmeister D."/>
            <person name="Hogberg N."/>
            <person name="James T.Y."/>
            <person name="Karlsson M."/>
            <person name="Kohler A."/>
            <person name="Kues U."/>
            <person name="Lee Y.H."/>
            <person name="Lin Y.C."/>
            <person name="Lind M."/>
            <person name="Lindquist E."/>
            <person name="Lombard V."/>
            <person name="Lucas S."/>
            <person name="Lunden K."/>
            <person name="Morin E."/>
            <person name="Murat C."/>
            <person name="Park J."/>
            <person name="Raffaello T."/>
            <person name="Rouze P."/>
            <person name="Salamov A."/>
            <person name="Schmutz J."/>
            <person name="Solheim H."/>
            <person name="Stahlberg J."/>
            <person name="Velez H."/>
            <person name="de Vries R.P."/>
            <person name="Wiebenga A."/>
            <person name="Woodward S."/>
            <person name="Yakovlev I."/>
            <person name="Garbelotto M."/>
            <person name="Martin F."/>
            <person name="Grigoriev I.V."/>
            <person name="Stenlid J."/>
        </authorList>
    </citation>
    <scope>NUCLEOTIDE SEQUENCE [LARGE SCALE GENOMIC DNA]</scope>
    <source>
        <strain evidence="8 9">TC 32-1</strain>
    </source>
</reference>
<comment type="subcellular location">
    <subcellularLocation>
        <location evidence="1">Membrane</location>
        <topology evidence="1">Single-pass membrane protein</topology>
    </subcellularLocation>
</comment>
<dbReference type="GO" id="GO:0016020">
    <property type="term" value="C:membrane"/>
    <property type="evidence" value="ECO:0007669"/>
    <property type="project" value="UniProtKB-SubCell"/>
</dbReference>
<accession>W4KM10</accession>
<proteinExistence type="predicted"/>
<dbReference type="EMBL" id="KI925455">
    <property type="protein sequence ID" value="ETW86096.1"/>
    <property type="molecule type" value="Genomic_DNA"/>
</dbReference>
<dbReference type="OrthoDB" id="2576311at2759"/>
<feature type="compositionally biased region" description="Polar residues" evidence="5">
    <location>
        <begin position="298"/>
        <end position="322"/>
    </location>
</feature>
<feature type="compositionally biased region" description="Polar residues" evidence="5">
    <location>
        <begin position="159"/>
        <end position="174"/>
    </location>
</feature>
<evidence type="ECO:0008006" key="10">
    <source>
        <dbReference type="Google" id="ProtNLM"/>
    </source>
</evidence>
<evidence type="ECO:0000256" key="2">
    <source>
        <dbReference type="ARBA" id="ARBA00022692"/>
    </source>
</evidence>
<dbReference type="PANTHER" id="PTHR15549">
    <property type="entry name" value="PAIRED IMMUNOGLOBULIN-LIKE TYPE 2 RECEPTOR"/>
    <property type="match status" value="1"/>
</dbReference>
<dbReference type="InParanoid" id="W4KM10"/>
<keyword evidence="3 6" id="KW-1133">Transmembrane helix</keyword>
<feature type="region of interest" description="Disordered" evidence="5">
    <location>
        <begin position="266"/>
        <end position="322"/>
    </location>
</feature>
<dbReference type="RefSeq" id="XP_009542872.1">
    <property type="nucleotide sequence ID" value="XM_009544577.1"/>
</dbReference>
<evidence type="ECO:0000256" key="1">
    <source>
        <dbReference type="ARBA" id="ARBA00004167"/>
    </source>
</evidence>
<dbReference type="KEGG" id="hir:HETIRDRAFT_438604"/>
<dbReference type="Proteomes" id="UP000030671">
    <property type="component" value="Unassembled WGS sequence"/>
</dbReference>
<feature type="compositionally biased region" description="Low complexity" evidence="5">
    <location>
        <begin position="175"/>
        <end position="207"/>
    </location>
</feature>
<evidence type="ECO:0000313" key="9">
    <source>
        <dbReference type="Proteomes" id="UP000030671"/>
    </source>
</evidence>
<gene>
    <name evidence="8" type="ORF">HETIRDRAFT_438604</name>
</gene>
<evidence type="ECO:0000256" key="3">
    <source>
        <dbReference type="ARBA" id="ARBA00022989"/>
    </source>
</evidence>
<dbReference type="AlphaFoldDB" id="W4KM10"/>
<dbReference type="PANTHER" id="PTHR15549:SF26">
    <property type="entry name" value="AXIAL BUDDING PATTERN PROTEIN 2-RELATED"/>
    <property type="match status" value="1"/>
</dbReference>
<dbReference type="STRING" id="747525.W4KM10"/>
<dbReference type="GO" id="GO:0071944">
    <property type="term" value="C:cell periphery"/>
    <property type="evidence" value="ECO:0007669"/>
    <property type="project" value="UniProtKB-ARBA"/>
</dbReference>
<keyword evidence="9" id="KW-1185">Reference proteome</keyword>
<keyword evidence="2 6" id="KW-0812">Transmembrane</keyword>
<evidence type="ECO:0000256" key="5">
    <source>
        <dbReference type="SAM" id="MobiDB-lite"/>
    </source>
</evidence>